<dbReference type="Proteomes" id="UP001057402">
    <property type="component" value="Chromosome 7"/>
</dbReference>
<accession>A0ACB9NTV1</accession>
<keyword evidence="2" id="KW-1185">Reference proteome</keyword>
<protein>
    <submittedName>
        <fullName evidence="1">Uncharacterized protein</fullName>
    </submittedName>
</protein>
<gene>
    <name evidence="1" type="ORF">MLD38_024637</name>
</gene>
<name>A0ACB9NTV1_9MYRT</name>
<comment type="caution">
    <text evidence="1">The sequence shown here is derived from an EMBL/GenBank/DDBJ whole genome shotgun (WGS) entry which is preliminary data.</text>
</comment>
<dbReference type="EMBL" id="CM042886">
    <property type="protein sequence ID" value="KAI4339727.1"/>
    <property type="molecule type" value="Genomic_DNA"/>
</dbReference>
<evidence type="ECO:0000313" key="1">
    <source>
        <dbReference type="EMBL" id="KAI4339727.1"/>
    </source>
</evidence>
<evidence type="ECO:0000313" key="2">
    <source>
        <dbReference type="Proteomes" id="UP001057402"/>
    </source>
</evidence>
<proteinExistence type="predicted"/>
<organism evidence="1 2">
    <name type="scientific">Melastoma candidum</name>
    <dbReference type="NCBI Taxonomy" id="119954"/>
    <lineage>
        <taxon>Eukaryota</taxon>
        <taxon>Viridiplantae</taxon>
        <taxon>Streptophyta</taxon>
        <taxon>Embryophyta</taxon>
        <taxon>Tracheophyta</taxon>
        <taxon>Spermatophyta</taxon>
        <taxon>Magnoliopsida</taxon>
        <taxon>eudicotyledons</taxon>
        <taxon>Gunneridae</taxon>
        <taxon>Pentapetalae</taxon>
        <taxon>rosids</taxon>
        <taxon>malvids</taxon>
        <taxon>Myrtales</taxon>
        <taxon>Melastomataceae</taxon>
        <taxon>Melastomatoideae</taxon>
        <taxon>Melastomateae</taxon>
        <taxon>Melastoma</taxon>
    </lineage>
</organism>
<sequence length="128" mass="14114">MDIKWQFCLGERVVETENRKEFHPLTEKFLRSQLSYSPLQLRFLSSSLVHFSGQSPGRTTSSTLSDPPAASCSADRISSSQGKQKSRRKPPDQLSRTSPNMVEVRRSSADSISSSKVSSASLSSIAFS</sequence>
<reference evidence="2" key="1">
    <citation type="journal article" date="2023" name="Front. Plant Sci.">
        <title>Chromosomal-level genome assembly of Melastoma candidum provides insights into trichome evolution.</title>
        <authorList>
            <person name="Zhong Y."/>
            <person name="Wu W."/>
            <person name="Sun C."/>
            <person name="Zou P."/>
            <person name="Liu Y."/>
            <person name="Dai S."/>
            <person name="Zhou R."/>
        </authorList>
    </citation>
    <scope>NUCLEOTIDE SEQUENCE [LARGE SCALE GENOMIC DNA]</scope>
</reference>